<evidence type="ECO:0000259" key="11">
    <source>
        <dbReference type="Pfam" id="PF02837"/>
    </source>
</evidence>
<comment type="catalytic activity">
    <reaction evidence="1">
        <text>Hydrolysis of terminal non-reducing beta-D-galactose residues in beta-D-galactosides.</text>
        <dbReference type="EC" id="3.2.1.23"/>
    </reaction>
</comment>
<dbReference type="PANTHER" id="PTHR46323">
    <property type="entry name" value="BETA-GALACTOSIDASE"/>
    <property type="match status" value="1"/>
</dbReference>
<evidence type="ECO:0000259" key="10">
    <source>
        <dbReference type="Pfam" id="PF02836"/>
    </source>
</evidence>
<evidence type="ECO:0000313" key="13">
    <source>
        <dbReference type="Proteomes" id="UP000267469"/>
    </source>
</evidence>
<dbReference type="Gene3D" id="2.60.40.10">
    <property type="entry name" value="Immunoglobulins"/>
    <property type="match status" value="1"/>
</dbReference>
<comment type="subunit">
    <text evidence="4">Monomer.</text>
</comment>
<protein>
    <recommendedName>
        <fullName evidence="5">beta-galactosidase</fullName>
        <ecNumber evidence="5">3.2.1.23</ecNumber>
    </recommendedName>
</protein>
<dbReference type="InterPro" id="IPR017853">
    <property type="entry name" value="GH"/>
</dbReference>
<accession>A0A3N0E8J5</accession>
<dbReference type="GO" id="GO:0009341">
    <property type="term" value="C:beta-galactosidase complex"/>
    <property type="evidence" value="ECO:0007669"/>
    <property type="project" value="InterPro"/>
</dbReference>
<dbReference type="Gene3D" id="2.70.98.10">
    <property type="match status" value="1"/>
</dbReference>
<evidence type="ECO:0000256" key="2">
    <source>
        <dbReference type="ARBA" id="ARBA00001913"/>
    </source>
</evidence>
<proteinExistence type="inferred from homology"/>
<dbReference type="EMBL" id="RJTM01000099">
    <property type="protein sequence ID" value="RNL84100.1"/>
    <property type="molecule type" value="Genomic_DNA"/>
</dbReference>
<dbReference type="InterPro" id="IPR006101">
    <property type="entry name" value="Glyco_hydro_2"/>
</dbReference>
<dbReference type="SUPFAM" id="SSF49303">
    <property type="entry name" value="beta-Galactosidase/glucuronidase domain"/>
    <property type="match status" value="2"/>
</dbReference>
<dbReference type="SUPFAM" id="SSF49785">
    <property type="entry name" value="Galactose-binding domain-like"/>
    <property type="match status" value="1"/>
</dbReference>
<dbReference type="InterPro" id="IPR006103">
    <property type="entry name" value="Glyco_hydro_2_cat"/>
</dbReference>
<evidence type="ECO:0000313" key="12">
    <source>
        <dbReference type="EMBL" id="RNL84100.1"/>
    </source>
</evidence>
<dbReference type="GO" id="GO:0030246">
    <property type="term" value="F:carbohydrate binding"/>
    <property type="evidence" value="ECO:0007669"/>
    <property type="project" value="InterPro"/>
</dbReference>
<dbReference type="InterPro" id="IPR011013">
    <property type="entry name" value="Gal_mutarotase_sf_dom"/>
</dbReference>
<dbReference type="InterPro" id="IPR036156">
    <property type="entry name" value="Beta-gal/glucu_dom_sf"/>
</dbReference>
<comment type="cofactor">
    <cofactor evidence="2">
        <name>Ca(2+)</name>
        <dbReference type="ChEBI" id="CHEBI:29108"/>
    </cofactor>
</comment>
<evidence type="ECO:0000256" key="6">
    <source>
        <dbReference type="ARBA" id="ARBA00022801"/>
    </source>
</evidence>
<keyword evidence="6" id="KW-0378">Hydrolase</keyword>
<dbReference type="GO" id="GO:0005990">
    <property type="term" value="P:lactose catabolic process"/>
    <property type="evidence" value="ECO:0007669"/>
    <property type="project" value="TreeGrafter"/>
</dbReference>
<evidence type="ECO:0000256" key="8">
    <source>
        <dbReference type="ARBA" id="ARBA00023295"/>
    </source>
</evidence>
<evidence type="ECO:0000256" key="4">
    <source>
        <dbReference type="ARBA" id="ARBA00011245"/>
    </source>
</evidence>
<dbReference type="GO" id="GO:0004565">
    <property type="term" value="F:beta-galactosidase activity"/>
    <property type="evidence" value="ECO:0007669"/>
    <property type="project" value="UniProtKB-EC"/>
</dbReference>
<evidence type="ECO:0000256" key="7">
    <source>
        <dbReference type="ARBA" id="ARBA00022837"/>
    </source>
</evidence>
<dbReference type="SUPFAM" id="SSF74650">
    <property type="entry name" value="Galactose mutarotase-like"/>
    <property type="match status" value="1"/>
</dbReference>
<name>A0A3N0E8J5_SINP1</name>
<evidence type="ECO:0000256" key="3">
    <source>
        <dbReference type="ARBA" id="ARBA00007401"/>
    </source>
</evidence>
<dbReference type="Gene3D" id="3.20.20.80">
    <property type="entry name" value="Glycosidases"/>
    <property type="match status" value="1"/>
</dbReference>
<dbReference type="SUPFAM" id="SSF51445">
    <property type="entry name" value="(Trans)glycosidases"/>
    <property type="match status" value="1"/>
</dbReference>
<dbReference type="Pfam" id="PF00703">
    <property type="entry name" value="Glyco_hydro_2"/>
    <property type="match status" value="1"/>
</dbReference>
<dbReference type="InterPro" id="IPR013783">
    <property type="entry name" value="Ig-like_fold"/>
</dbReference>
<comment type="caution">
    <text evidence="12">The sequence shown here is derived from an EMBL/GenBank/DDBJ whole genome shotgun (WGS) entry which is preliminary data.</text>
</comment>
<dbReference type="InterPro" id="IPR006104">
    <property type="entry name" value="Glyco_hydro_2_N"/>
</dbReference>
<evidence type="ECO:0000259" key="9">
    <source>
        <dbReference type="Pfam" id="PF00703"/>
    </source>
</evidence>
<dbReference type="AlphaFoldDB" id="A0A3N0E8J5"/>
<dbReference type="EC" id="3.2.1.23" evidence="5"/>
<reference evidence="12 13" key="1">
    <citation type="submission" date="2018-10" db="EMBL/GenBank/DDBJ databases">
        <title>Sinomicrobium pectinilyticum sp. nov., a pectinase-producing bacterium isolated from alkaline and saline soil, and emended description of the genus Sinomicrobium.</title>
        <authorList>
            <person name="Cheng B."/>
            <person name="Li C."/>
            <person name="Lai Q."/>
            <person name="Du M."/>
            <person name="Shao Z."/>
            <person name="Xu P."/>
            <person name="Yang C."/>
        </authorList>
    </citation>
    <scope>NUCLEOTIDE SEQUENCE [LARGE SCALE GENOMIC DNA]</scope>
    <source>
        <strain evidence="12 13">5DNS001</strain>
    </source>
</reference>
<dbReference type="PRINTS" id="PR00132">
    <property type="entry name" value="GLHYDRLASE2"/>
</dbReference>
<feature type="domain" description="Glycoside hydrolase family 2 catalytic" evidence="10">
    <location>
        <begin position="319"/>
        <end position="531"/>
    </location>
</feature>
<feature type="domain" description="Glycosyl hydrolases family 2 sugar binding" evidence="11">
    <location>
        <begin position="75"/>
        <end position="211"/>
    </location>
</feature>
<keyword evidence="7" id="KW-0106">Calcium</keyword>
<keyword evidence="13" id="KW-1185">Reference proteome</keyword>
<feature type="domain" description="Glycoside hydrolase family 2 immunoglobulin-like beta-sandwich" evidence="9">
    <location>
        <begin position="226"/>
        <end position="313"/>
    </location>
</feature>
<gene>
    <name evidence="12" type="ORF">ED312_14245</name>
</gene>
<evidence type="ECO:0000256" key="1">
    <source>
        <dbReference type="ARBA" id="ARBA00001412"/>
    </source>
</evidence>
<dbReference type="Gene3D" id="2.60.120.260">
    <property type="entry name" value="Galactose-binding domain-like"/>
    <property type="match status" value="1"/>
</dbReference>
<comment type="similarity">
    <text evidence="3">Belongs to the glycosyl hydrolase 2 family.</text>
</comment>
<dbReference type="PANTHER" id="PTHR46323:SF2">
    <property type="entry name" value="BETA-GALACTOSIDASE"/>
    <property type="match status" value="1"/>
</dbReference>
<dbReference type="InterPro" id="IPR014718">
    <property type="entry name" value="GH-type_carb-bd"/>
</dbReference>
<sequence>MLLTSARSSAVKTTLVNDTIFFSVKKLPVLILFLGFIGEIAAQHTQKIYLSGQDFKHPVKWEFMCTGGNKSNQWTTIDVPSQWELQGFGTYTYGRWYKELGQKEPSKEEGFYKYEFEVPSAYKDQQVKIFFGGVMTDTHVRINGKSAGEVHQGGFYRFSYDISDLVSYGQKNVLEVHVKKHSVNEHVNNVERKADWWLFGGIYRPVWLEVRPKDHIGNIFLDAGAGGHMRIKISDSNIPSGATVTASVKKLGSEGDFRQEQSADIGKNNETLSFHWDHIDVWSPENPNLYVLQLQLKKKDRVLHTLEQRFGFRTVDFRKKDGIYVNGKKIVMKGINRHTIWPESGRSTDKDLSITDVNLIKDMNMNAVRTHYPPDDHFLDACDSLGLFVLDELAGWQNSYDKETGARLIKEMVTRDVNHPSVIIWDQGNEGGWIDELDSVFHQYDPQERIVIHPWADYNGWDTHHYPTYLTGVHRFVDGENVFFPTEFMHGTYDNGHGSGLEDFWNRFRESPLFAGGFMWAFSDEAVLRTDWEGERKYDSEGSLAPDGILGPHREKEGSFYAVKDVWSPVQFAPLRITPSFDGTFLITNDYIYTDLKECKLTYNIKSIPEKAFYTTEEPVSVANGEIRLPHIEPGETRKVQMDIPPSFFDGDWLEVTAYDPRGRLLNIWTWPIHLPGYYSDKFLWKGEAEKVSVTGKGDIVELQGGNIKVRIDKNSGIIRNVYGNGREIPFNQGPYPIGMKARVKEVETREEKGNAVCIVYYHGGIDRIKWTMHPDGRLKMEMVALKNAGRSSGFDEAFYEGEIDKFGITFNFPEKDVSGIKWFGKGPYRVWKNRIRGTNYNLWQKDYNNTVTGESFENLIYPEFKGYHANLIGAELEAGENTFRVFSGSENMFLRLFTPQEPEYALKGADAYPDFPPGDISFMYEIPAMRSFKPVSQHGPHSQPSNIRIKSGDDGIQMNLWFDFRNMNDQ</sequence>
<dbReference type="InterPro" id="IPR006102">
    <property type="entry name" value="Ig-like_GH2"/>
</dbReference>
<organism evidence="12 13">
    <name type="scientific">Sinomicrobium pectinilyticum</name>
    <dbReference type="NCBI Taxonomy" id="1084421"/>
    <lineage>
        <taxon>Bacteria</taxon>
        <taxon>Pseudomonadati</taxon>
        <taxon>Bacteroidota</taxon>
        <taxon>Flavobacteriia</taxon>
        <taxon>Flavobacteriales</taxon>
        <taxon>Flavobacteriaceae</taxon>
        <taxon>Sinomicrobium</taxon>
    </lineage>
</organism>
<dbReference type="Proteomes" id="UP000267469">
    <property type="component" value="Unassembled WGS sequence"/>
</dbReference>
<dbReference type="InterPro" id="IPR050347">
    <property type="entry name" value="Bact_Beta-galactosidase"/>
</dbReference>
<dbReference type="OrthoDB" id="9801077at2"/>
<dbReference type="RefSeq" id="WP_123216690.1">
    <property type="nucleotide sequence ID" value="NZ_RJTM01000099.1"/>
</dbReference>
<dbReference type="Pfam" id="PF02836">
    <property type="entry name" value="Glyco_hydro_2_C"/>
    <property type="match status" value="1"/>
</dbReference>
<keyword evidence="8" id="KW-0326">Glycosidase</keyword>
<dbReference type="InterPro" id="IPR008979">
    <property type="entry name" value="Galactose-bd-like_sf"/>
</dbReference>
<evidence type="ECO:0000256" key="5">
    <source>
        <dbReference type="ARBA" id="ARBA00012756"/>
    </source>
</evidence>
<dbReference type="Pfam" id="PF02837">
    <property type="entry name" value="Glyco_hydro_2_N"/>
    <property type="match status" value="1"/>
</dbReference>